<name>A0ABD0J367_9CAEN</name>
<organism evidence="4 5">
    <name type="scientific">Batillaria attramentaria</name>
    <dbReference type="NCBI Taxonomy" id="370345"/>
    <lineage>
        <taxon>Eukaryota</taxon>
        <taxon>Metazoa</taxon>
        <taxon>Spiralia</taxon>
        <taxon>Lophotrochozoa</taxon>
        <taxon>Mollusca</taxon>
        <taxon>Gastropoda</taxon>
        <taxon>Caenogastropoda</taxon>
        <taxon>Sorbeoconcha</taxon>
        <taxon>Cerithioidea</taxon>
        <taxon>Batillariidae</taxon>
        <taxon>Batillaria</taxon>
    </lineage>
</organism>
<evidence type="ECO:0000256" key="2">
    <source>
        <dbReference type="ARBA" id="ARBA00023319"/>
    </source>
</evidence>
<dbReference type="InterPro" id="IPR013098">
    <property type="entry name" value="Ig_I-set"/>
</dbReference>
<dbReference type="InterPro" id="IPR003598">
    <property type="entry name" value="Ig_sub2"/>
</dbReference>
<dbReference type="SMART" id="SM00408">
    <property type="entry name" value="IGc2"/>
    <property type="match status" value="1"/>
</dbReference>
<dbReference type="InterPro" id="IPR013783">
    <property type="entry name" value="Ig-like_fold"/>
</dbReference>
<dbReference type="PROSITE" id="PS50835">
    <property type="entry name" value="IG_LIKE"/>
    <property type="match status" value="1"/>
</dbReference>
<dbReference type="InterPro" id="IPR007110">
    <property type="entry name" value="Ig-like_dom"/>
</dbReference>
<dbReference type="Proteomes" id="UP001519460">
    <property type="component" value="Unassembled WGS sequence"/>
</dbReference>
<dbReference type="FunFam" id="2.60.40.10:FF:000032">
    <property type="entry name" value="palladin isoform X1"/>
    <property type="match status" value="1"/>
</dbReference>
<dbReference type="Gene3D" id="2.60.40.10">
    <property type="entry name" value="Immunoglobulins"/>
    <property type="match status" value="1"/>
</dbReference>
<feature type="non-terminal residue" evidence="4">
    <location>
        <position position="278"/>
    </location>
</feature>
<evidence type="ECO:0000313" key="5">
    <source>
        <dbReference type="Proteomes" id="UP001519460"/>
    </source>
</evidence>
<reference evidence="4 5" key="1">
    <citation type="journal article" date="2023" name="Sci. Data">
        <title>Genome assembly of the Korean intertidal mud-creeper Batillaria attramentaria.</title>
        <authorList>
            <person name="Patra A.K."/>
            <person name="Ho P.T."/>
            <person name="Jun S."/>
            <person name="Lee S.J."/>
            <person name="Kim Y."/>
            <person name="Won Y.J."/>
        </authorList>
    </citation>
    <scope>NUCLEOTIDE SEQUENCE [LARGE SCALE GENOMIC DNA]</scope>
    <source>
        <strain evidence="4">Wonlab-2016</strain>
    </source>
</reference>
<keyword evidence="5" id="KW-1185">Reference proteome</keyword>
<keyword evidence="2" id="KW-0393">Immunoglobulin domain</keyword>
<comment type="caution">
    <text evidence="4">The sequence shown here is derived from an EMBL/GenBank/DDBJ whole genome shotgun (WGS) entry which is preliminary data.</text>
</comment>
<protein>
    <recommendedName>
        <fullName evidence="3">Ig-like domain-containing protein</fullName>
    </recommendedName>
</protein>
<dbReference type="SUPFAM" id="SSF48726">
    <property type="entry name" value="Immunoglobulin"/>
    <property type="match status" value="1"/>
</dbReference>
<dbReference type="PANTHER" id="PTHR47633:SF8">
    <property type="entry name" value="SPEG NEIGHBOR PROTEIN"/>
    <property type="match status" value="1"/>
</dbReference>
<accession>A0ABD0J367</accession>
<dbReference type="SMART" id="SM00409">
    <property type="entry name" value="IG"/>
    <property type="match status" value="1"/>
</dbReference>
<dbReference type="AlphaFoldDB" id="A0ABD0J367"/>
<dbReference type="InterPro" id="IPR036179">
    <property type="entry name" value="Ig-like_dom_sf"/>
</dbReference>
<evidence type="ECO:0000259" key="3">
    <source>
        <dbReference type="PROSITE" id="PS50835"/>
    </source>
</evidence>
<evidence type="ECO:0000313" key="4">
    <source>
        <dbReference type="EMBL" id="KAK7455921.1"/>
    </source>
</evidence>
<evidence type="ECO:0000256" key="1">
    <source>
        <dbReference type="ARBA" id="ARBA00023157"/>
    </source>
</evidence>
<sequence length="278" mass="31091">MEKSLSASSLRKHGLGHTVVIKYTISALLLDGLKPNSTGNVLRTFTLCDAALGLVINSLDVLKDFAEFSPAENGKTEEIQAPYLVDPIQIKNRRAAEGGRVKFRCKVSGKPRPYLLWYRNNDLINHIEERISITKYGLQIDKVNQNDSGKYSCRAENKHGELWVNFTLDVESLRDFEDYYDDFEVGRHDEPYSAFSSDTDLPVCKLQDLPPLFNPDGRAKRPSPAFDLLPPLSPGHPQFAPLSVLLVTSVIGQQVRVVLLPGGSGGKRDGDEHYLPRW</sequence>
<feature type="domain" description="Ig-like" evidence="3">
    <location>
        <begin position="82"/>
        <end position="169"/>
    </location>
</feature>
<gene>
    <name evidence="4" type="ORF">BaRGS_00039434</name>
</gene>
<dbReference type="Pfam" id="PF07679">
    <property type="entry name" value="I-set"/>
    <property type="match status" value="1"/>
</dbReference>
<dbReference type="EMBL" id="JACVVK020000689">
    <property type="protein sequence ID" value="KAK7455921.1"/>
    <property type="molecule type" value="Genomic_DNA"/>
</dbReference>
<dbReference type="InterPro" id="IPR003599">
    <property type="entry name" value="Ig_sub"/>
</dbReference>
<proteinExistence type="predicted"/>
<keyword evidence="1" id="KW-1015">Disulfide bond</keyword>
<dbReference type="PANTHER" id="PTHR47633">
    <property type="entry name" value="IMMUNOGLOBULIN"/>
    <property type="match status" value="1"/>
</dbReference>